<dbReference type="Gramene" id="Pp3c24_1129V3.1">
    <property type="protein sequence ID" value="PAC:32909104.CDS.1"/>
    <property type="gene ID" value="Pp3c24_1129"/>
</dbReference>
<proteinExistence type="predicted"/>
<dbReference type="InParanoid" id="A0A2K1IF51"/>
<evidence type="ECO:0000313" key="3">
    <source>
        <dbReference type="Proteomes" id="UP000006727"/>
    </source>
</evidence>
<organism evidence="1">
    <name type="scientific">Physcomitrium patens</name>
    <name type="common">Spreading-leaved earth moss</name>
    <name type="synonym">Physcomitrella patens</name>
    <dbReference type="NCBI Taxonomy" id="3218"/>
    <lineage>
        <taxon>Eukaryota</taxon>
        <taxon>Viridiplantae</taxon>
        <taxon>Streptophyta</taxon>
        <taxon>Embryophyta</taxon>
        <taxon>Bryophyta</taxon>
        <taxon>Bryophytina</taxon>
        <taxon>Bryopsida</taxon>
        <taxon>Funariidae</taxon>
        <taxon>Funariales</taxon>
        <taxon>Funariaceae</taxon>
        <taxon>Physcomitrium</taxon>
    </lineage>
</organism>
<dbReference type="EMBL" id="ABEU02000024">
    <property type="protein sequence ID" value="PNR27903.1"/>
    <property type="molecule type" value="Genomic_DNA"/>
</dbReference>
<gene>
    <name evidence="1" type="ORF">PHYPA_028495</name>
</gene>
<accession>A0A2K1IF51</accession>
<evidence type="ECO:0000313" key="1">
    <source>
        <dbReference type="EMBL" id="PNR27903.1"/>
    </source>
</evidence>
<reference evidence="1 3" key="2">
    <citation type="journal article" date="2018" name="Plant J.">
        <title>The Physcomitrella patens chromosome-scale assembly reveals moss genome structure and evolution.</title>
        <authorList>
            <person name="Lang D."/>
            <person name="Ullrich K.K."/>
            <person name="Murat F."/>
            <person name="Fuchs J."/>
            <person name="Jenkins J."/>
            <person name="Haas F.B."/>
            <person name="Piednoel M."/>
            <person name="Gundlach H."/>
            <person name="Van Bel M."/>
            <person name="Meyberg R."/>
            <person name="Vives C."/>
            <person name="Morata J."/>
            <person name="Symeonidi A."/>
            <person name="Hiss M."/>
            <person name="Muchero W."/>
            <person name="Kamisugi Y."/>
            <person name="Saleh O."/>
            <person name="Blanc G."/>
            <person name="Decker E.L."/>
            <person name="van Gessel N."/>
            <person name="Grimwood J."/>
            <person name="Hayes R.D."/>
            <person name="Graham S.W."/>
            <person name="Gunter L.E."/>
            <person name="McDaniel S.F."/>
            <person name="Hoernstein S.N.W."/>
            <person name="Larsson A."/>
            <person name="Li F.W."/>
            <person name="Perroud P.F."/>
            <person name="Phillips J."/>
            <person name="Ranjan P."/>
            <person name="Rokshar D.S."/>
            <person name="Rothfels C.J."/>
            <person name="Schneider L."/>
            <person name="Shu S."/>
            <person name="Stevenson D.W."/>
            <person name="Thummler F."/>
            <person name="Tillich M."/>
            <person name="Villarreal Aguilar J.C."/>
            <person name="Widiez T."/>
            <person name="Wong G.K."/>
            <person name="Wymore A."/>
            <person name="Zhang Y."/>
            <person name="Zimmer A.D."/>
            <person name="Quatrano R.S."/>
            <person name="Mayer K.F.X."/>
            <person name="Goodstein D."/>
            <person name="Casacuberta J.M."/>
            <person name="Vandepoele K."/>
            <person name="Reski R."/>
            <person name="Cuming A.C."/>
            <person name="Tuskan G.A."/>
            <person name="Maumus F."/>
            <person name="Salse J."/>
            <person name="Schmutz J."/>
            <person name="Rensing S.A."/>
        </authorList>
    </citation>
    <scope>NUCLEOTIDE SEQUENCE [LARGE SCALE GENOMIC DNA]</scope>
    <source>
        <strain evidence="2 3">cv. Gransden 2004</strain>
    </source>
</reference>
<dbReference type="AlphaFoldDB" id="A0A2K1IF51"/>
<keyword evidence="3" id="KW-1185">Reference proteome</keyword>
<evidence type="ECO:0000313" key="2">
    <source>
        <dbReference type="EnsemblPlants" id="PAC:32909104.CDS.1"/>
    </source>
</evidence>
<dbReference type="EnsemblPlants" id="Pp3c24_1129V3.1">
    <property type="protein sequence ID" value="PAC:32909104.CDS.1"/>
    <property type="gene ID" value="Pp3c24_1129"/>
</dbReference>
<reference evidence="2" key="3">
    <citation type="submission" date="2020-12" db="UniProtKB">
        <authorList>
            <consortium name="EnsemblPlants"/>
        </authorList>
    </citation>
    <scope>IDENTIFICATION</scope>
</reference>
<sequence>MCFTAFGSCRHRYSRGELTGLEITTSGIGNEVSRRRIPNTLKIHTKDLTLDTNIHNICLIRDIDALLYL</sequence>
<name>A0A2K1IF51_PHYPA</name>
<protein>
    <submittedName>
        <fullName evidence="1 2">Uncharacterized protein</fullName>
    </submittedName>
</protein>
<dbReference type="Proteomes" id="UP000006727">
    <property type="component" value="Chromosome 24"/>
</dbReference>
<reference evidence="1 3" key="1">
    <citation type="journal article" date="2008" name="Science">
        <title>The Physcomitrella genome reveals evolutionary insights into the conquest of land by plants.</title>
        <authorList>
            <person name="Rensing S."/>
            <person name="Lang D."/>
            <person name="Zimmer A."/>
            <person name="Terry A."/>
            <person name="Salamov A."/>
            <person name="Shapiro H."/>
            <person name="Nishiyama T."/>
            <person name="Perroud P.-F."/>
            <person name="Lindquist E."/>
            <person name="Kamisugi Y."/>
            <person name="Tanahashi T."/>
            <person name="Sakakibara K."/>
            <person name="Fujita T."/>
            <person name="Oishi K."/>
            <person name="Shin-I T."/>
            <person name="Kuroki Y."/>
            <person name="Toyoda A."/>
            <person name="Suzuki Y."/>
            <person name="Hashimoto A."/>
            <person name="Yamaguchi K."/>
            <person name="Sugano A."/>
            <person name="Kohara Y."/>
            <person name="Fujiyama A."/>
            <person name="Anterola A."/>
            <person name="Aoki S."/>
            <person name="Ashton N."/>
            <person name="Barbazuk W.B."/>
            <person name="Barker E."/>
            <person name="Bennetzen J."/>
            <person name="Bezanilla M."/>
            <person name="Blankenship R."/>
            <person name="Cho S.H."/>
            <person name="Dutcher S."/>
            <person name="Estelle M."/>
            <person name="Fawcett J.A."/>
            <person name="Gundlach H."/>
            <person name="Hanada K."/>
            <person name="Heyl A."/>
            <person name="Hicks K.A."/>
            <person name="Hugh J."/>
            <person name="Lohr M."/>
            <person name="Mayer K."/>
            <person name="Melkozernov A."/>
            <person name="Murata T."/>
            <person name="Nelson D."/>
            <person name="Pils B."/>
            <person name="Prigge M."/>
            <person name="Reiss B."/>
            <person name="Renner T."/>
            <person name="Rombauts S."/>
            <person name="Rushton P."/>
            <person name="Sanderfoot A."/>
            <person name="Schween G."/>
            <person name="Shiu S.-H."/>
            <person name="Stueber K."/>
            <person name="Theodoulou F.L."/>
            <person name="Tu H."/>
            <person name="Van de Peer Y."/>
            <person name="Verrier P.J."/>
            <person name="Waters E."/>
            <person name="Wood A."/>
            <person name="Yang L."/>
            <person name="Cove D."/>
            <person name="Cuming A."/>
            <person name="Hasebe M."/>
            <person name="Lucas S."/>
            <person name="Mishler D.B."/>
            <person name="Reski R."/>
            <person name="Grigoriev I."/>
            <person name="Quatrano R.S."/>
            <person name="Boore J.L."/>
        </authorList>
    </citation>
    <scope>NUCLEOTIDE SEQUENCE [LARGE SCALE GENOMIC DNA]</scope>
    <source>
        <strain evidence="2 3">cv. Gransden 2004</strain>
    </source>
</reference>